<reference evidence="2" key="1">
    <citation type="submission" date="2018-02" db="EMBL/GenBank/DDBJ databases">
        <authorList>
            <person name="Cohen D.B."/>
            <person name="Kent A.D."/>
        </authorList>
    </citation>
    <scope>NUCLEOTIDE SEQUENCE</scope>
</reference>
<dbReference type="PANTHER" id="PTHR43445">
    <property type="entry name" value="UDP-N-ACETYLMURAMATE--L-ALANINE LIGASE-RELATED"/>
    <property type="match status" value="1"/>
</dbReference>
<dbReference type="PANTHER" id="PTHR43445:SF3">
    <property type="entry name" value="UDP-N-ACETYLMURAMATE--L-ALANINE LIGASE"/>
    <property type="match status" value="1"/>
</dbReference>
<dbReference type="Gene3D" id="3.90.190.20">
    <property type="entry name" value="Mur ligase, C-terminal domain"/>
    <property type="match status" value="1"/>
</dbReference>
<protein>
    <recommendedName>
        <fullName evidence="1">Mur ligase C-terminal domain-containing protein</fullName>
    </recommendedName>
</protein>
<feature type="domain" description="Mur ligase C-terminal" evidence="1">
    <location>
        <begin position="2"/>
        <end position="91"/>
    </location>
</feature>
<dbReference type="InterPro" id="IPR050061">
    <property type="entry name" value="MurCDEF_pg_biosynth"/>
</dbReference>
<accession>A0A2N9G5R3</accession>
<dbReference type="InterPro" id="IPR036615">
    <property type="entry name" value="Mur_ligase_C_dom_sf"/>
</dbReference>
<evidence type="ECO:0000313" key="2">
    <source>
        <dbReference type="EMBL" id="SPC94689.1"/>
    </source>
</evidence>
<sequence>MIGTICGCHIYDDYAHHPTEIRAVLQAARQRFPFKALWVVFQPHTYSRLAALKDEFATALSDADQVVVTAVYAAREIDVWNVSGSDLAASIIGPPSEYIPSLHYSIFSGKDTQQSRFCPEMLLPKRTIWMDGCQSRDVTVDVQSKKKVDDTETAKCVPCNE</sequence>
<proteinExistence type="predicted"/>
<evidence type="ECO:0000259" key="1">
    <source>
        <dbReference type="Pfam" id="PF02875"/>
    </source>
</evidence>
<dbReference type="SUPFAM" id="SSF53244">
    <property type="entry name" value="MurD-like peptide ligases, peptide-binding domain"/>
    <property type="match status" value="1"/>
</dbReference>
<gene>
    <name evidence="2" type="ORF">FSB_LOCUS22571</name>
</gene>
<dbReference type="AlphaFoldDB" id="A0A2N9G5R3"/>
<dbReference type="InterPro" id="IPR004101">
    <property type="entry name" value="Mur_ligase_C"/>
</dbReference>
<organism evidence="2">
    <name type="scientific">Fagus sylvatica</name>
    <name type="common">Beechnut</name>
    <dbReference type="NCBI Taxonomy" id="28930"/>
    <lineage>
        <taxon>Eukaryota</taxon>
        <taxon>Viridiplantae</taxon>
        <taxon>Streptophyta</taxon>
        <taxon>Embryophyta</taxon>
        <taxon>Tracheophyta</taxon>
        <taxon>Spermatophyta</taxon>
        <taxon>Magnoliopsida</taxon>
        <taxon>eudicotyledons</taxon>
        <taxon>Gunneridae</taxon>
        <taxon>Pentapetalae</taxon>
        <taxon>rosids</taxon>
        <taxon>fabids</taxon>
        <taxon>Fagales</taxon>
        <taxon>Fagaceae</taxon>
        <taxon>Fagus</taxon>
    </lineage>
</organism>
<dbReference type="EMBL" id="OIVN01001502">
    <property type="protein sequence ID" value="SPC94689.1"/>
    <property type="molecule type" value="Genomic_DNA"/>
</dbReference>
<dbReference type="Pfam" id="PF02875">
    <property type="entry name" value="Mur_ligase_C"/>
    <property type="match status" value="1"/>
</dbReference>
<name>A0A2N9G5R3_FAGSY</name>
<dbReference type="GO" id="GO:0016881">
    <property type="term" value="F:acid-amino acid ligase activity"/>
    <property type="evidence" value="ECO:0007669"/>
    <property type="project" value="InterPro"/>
</dbReference>